<accession>A0ABD3WTA2</accession>
<feature type="compositionally biased region" description="Basic and acidic residues" evidence="1">
    <location>
        <begin position="335"/>
        <end position="462"/>
    </location>
</feature>
<feature type="compositionally biased region" description="Polar residues" evidence="1">
    <location>
        <begin position="314"/>
        <end position="334"/>
    </location>
</feature>
<name>A0ABD3WTA2_SINWO</name>
<feature type="compositionally biased region" description="Polar residues" evidence="1">
    <location>
        <begin position="282"/>
        <end position="298"/>
    </location>
</feature>
<dbReference type="EMBL" id="JBJQND010000005">
    <property type="protein sequence ID" value="KAL3877169.1"/>
    <property type="molecule type" value="Genomic_DNA"/>
</dbReference>
<feature type="region of interest" description="Disordered" evidence="1">
    <location>
        <begin position="150"/>
        <end position="199"/>
    </location>
</feature>
<sequence>MAYIVLFSFIVLPWTICVVNGAVSSHQRCIIKSSSRYSVVSQYCTSESILELKVKQAKEDVCDEMLQLYDQMCSFNRSSTAFDWPKPHNVSKTNCLSICAELDTKYISRMFDEGSGSCVTLCTKDLEAVAVLSTLFQLKDFIAELKKNQTVETVTNSTSEQSASSPGAEGNKSAQVEPDSKPSTAATGENASASIEAVTTLRPVATEKKVPSTKLVPNLTTTATTRPSPAKSAVKSTTPTEKVIEPNGKPDITEKMNVSSAKPDLNATTTAAAENGSALKEASTNLKPINTAAEQIYSTPKEEDRTLKPVATGKTPSPNLKINTTGERIVSSPNKDVKKTEQEDLDKTTNSKEEQEDLDKTTNSKKEQEDLDKTTNSKKEQEDLDKTTNSKKEQEDLDKTTNSKKEQEDLDKTTNSKKEQEDLDKTTNSKKEQDDLDKTTNSKEEPNMEIKKPSSHNDKPDTENEITENEITSLDDNKPINTDEKDQISRLDDTPSSYHFLIYFLAFIVLCVAAYIVFHNKHKIIAFIIEGKQGRRGGRPSTKQYTPLKSKVEDVMPFIEKSTTQSNYIY</sequence>
<keyword evidence="3" id="KW-0732">Signal</keyword>
<protein>
    <recommendedName>
        <fullName evidence="6">Trans-Golgi network integral membrane protein 2</fullName>
    </recommendedName>
</protein>
<evidence type="ECO:0000256" key="2">
    <source>
        <dbReference type="SAM" id="Phobius"/>
    </source>
</evidence>
<reference evidence="4 5" key="1">
    <citation type="submission" date="2024-11" db="EMBL/GenBank/DDBJ databases">
        <title>Chromosome-level genome assembly of the freshwater bivalve Anodonta woodiana.</title>
        <authorList>
            <person name="Chen X."/>
        </authorList>
    </citation>
    <scope>NUCLEOTIDE SEQUENCE [LARGE SCALE GENOMIC DNA]</scope>
    <source>
        <strain evidence="4">MN2024</strain>
        <tissue evidence="4">Gills</tissue>
    </source>
</reference>
<evidence type="ECO:0008006" key="6">
    <source>
        <dbReference type="Google" id="ProtNLM"/>
    </source>
</evidence>
<keyword evidence="5" id="KW-1185">Reference proteome</keyword>
<keyword evidence="2" id="KW-0472">Membrane</keyword>
<proteinExistence type="predicted"/>
<feature type="compositionally biased region" description="Polar residues" evidence="1">
    <location>
        <begin position="256"/>
        <end position="272"/>
    </location>
</feature>
<dbReference type="InterPro" id="IPR037645">
    <property type="entry name" value="KCT2"/>
</dbReference>
<organism evidence="4 5">
    <name type="scientific">Sinanodonta woodiana</name>
    <name type="common">Chinese pond mussel</name>
    <name type="synonym">Anodonta woodiana</name>
    <dbReference type="NCBI Taxonomy" id="1069815"/>
    <lineage>
        <taxon>Eukaryota</taxon>
        <taxon>Metazoa</taxon>
        <taxon>Spiralia</taxon>
        <taxon>Lophotrochozoa</taxon>
        <taxon>Mollusca</taxon>
        <taxon>Bivalvia</taxon>
        <taxon>Autobranchia</taxon>
        <taxon>Heteroconchia</taxon>
        <taxon>Palaeoheterodonta</taxon>
        <taxon>Unionida</taxon>
        <taxon>Unionoidea</taxon>
        <taxon>Unionidae</taxon>
        <taxon>Unioninae</taxon>
        <taxon>Sinanodonta</taxon>
    </lineage>
</organism>
<evidence type="ECO:0000256" key="3">
    <source>
        <dbReference type="SAM" id="SignalP"/>
    </source>
</evidence>
<feature type="signal peptide" evidence="3">
    <location>
        <begin position="1"/>
        <end position="21"/>
    </location>
</feature>
<evidence type="ECO:0000313" key="4">
    <source>
        <dbReference type="EMBL" id="KAL3877169.1"/>
    </source>
</evidence>
<feature type="compositionally biased region" description="Polar residues" evidence="1">
    <location>
        <begin position="181"/>
        <end position="193"/>
    </location>
</feature>
<dbReference type="Proteomes" id="UP001634394">
    <property type="component" value="Unassembled WGS sequence"/>
</dbReference>
<comment type="caution">
    <text evidence="4">The sequence shown here is derived from an EMBL/GenBank/DDBJ whole genome shotgun (WGS) entry which is preliminary data.</text>
</comment>
<keyword evidence="2" id="KW-1133">Transmembrane helix</keyword>
<keyword evidence="2" id="KW-0812">Transmembrane</keyword>
<dbReference type="PANTHER" id="PTHR16502:SF0">
    <property type="entry name" value="KERATINOCYTE-ASSOCIATED TRANSMEMBRANE PROTEIN 2"/>
    <property type="match status" value="1"/>
</dbReference>
<evidence type="ECO:0000256" key="1">
    <source>
        <dbReference type="SAM" id="MobiDB-lite"/>
    </source>
</evidence>
<feature type="transmembrane region" description="Helical" evidence="2">
    <location>
        <begin position="498"/>
        <end position="518"/>
    </location>
</feature>
<dbReference type="PANTHER" id="PTHR16502">
    <property type="entry name" value="KERATINOCYTE-ASSOCIATED TRANSMEMBRANE PROTEIN 2"/>
    <property type="match status" value="1"/>
</dbReference>
<dbReference type="AlphaFoldDB" id="A0ABD3WTA2"/>
<evidence type="ECO:0000313" key="5">
    <source>
        <dbReference type="Proteomes" id="UP001634394"/>
    </source>
</evidence>
<feature type="chain" id="PRO_5044798187" description="Trans-Golgi network integral membrane protein 2" evidence="3">
    <location>
        <begin position="22"/>
        <end position="570"/>
    </location>
</feature>
<feature type="region of interest" description="Disordered" evidence="1">
    <location>
        <begin position="219"/>
        <end position="490"/>
    </location>
</feature>
<feature type="compositionally biased region" description="Basic and acidic residues" evidence="1">
    <location>
        <begin position="475"/>
        <end position="490"/>
    </location>
</feature>
<feature type="compositionally biased region" description="Polar residues" evidence="1">
    <location>
        <begin position="150"/>
        <end position="165"/>
    </location>
</feature>
<gene>
    <name evidence="4" type="ORF">ACJMK2_034916</name>
</gene>